<organism evidence="1 2">
    <name type="scientific">Pararobbsia alpina</name>
    <dbReference type="NCBI Taxonomy" id="621374"/>
    <lineage>
        <taxon>Bacteria</taxon>
        <taxon>Pseudomonadati</taxon>
        <taxon>Pseudomonadota</taxon>
        <taxon>Betaproteobacteria</taxon>
        <taxon>Burkholderiales</taxon>
        <taxon>Burkholderiaceae</taxon>
        <taxon>Pararobbsia</taxon>
    </lineage>
</organism>
<reference evidence="1 2" key="1">
    <citation type="submission" date="2020-04" db="EMBL/GenBank/DDBJ databases">
        <authorList>
            <person name="De Canck E."/>
        </authorList>
    </citation>
    <scope>NUCLEOTIDE SEQUENCE [LARGE SCALE GENOMIC DNA]</scope>
    <source>
        <strain evidence="1 2">LMG 28138</strain>
    </source>
</reference>
<proteinExistence type="predicted"/>
<dbReference type="AlphaFoldDB" id="A0A6S7B7A1"/>
<accession>A0A6S7B7A1</accession>
<gene>
    <name evidence="1" type="ORF">LMG28138_01291</name>
</gene>
<dbReference type="EMBL" id="CADIKM010000004">
    <property type="protein sequence ID" value="CAB3781702.1"/>
    <property type="molecule type" value="Genomic_DNA"/>
</dbReference>
<sequence>MRRVAGTLLGAAGPCAAQMALDTTSSVGVPLVKRVRSVSADPNNNNLITPAKLPTGTGIWNFSAGVSVLKTYDPVVLFGSLSYTYNVATSFADISSVQGQVEPGKVKLGDIFQIGAGAAIALSDKTSASLSFTTAIEPETKTDTGSGYVSVPGSQTNASTMNFGLSSTSI</sequence>
<name>A0A6S7B7A1_9BURK</name>
<evidence type="ECO:0000313" key="1">
    <source>
        <dbReference type="EMBL" id="CAB3781702.1"/>
    </source>
</evidence>
<protein>
    <submittedName>
        <fullName evidence="1">Uncharacterized protein</fullName>
    </submittedName>
</protein>
<keyword evidence="2" id="KW-1185">Reference proteome</keyword>
<evidence type="ECO:0000313" key="2">
    <source>
        <dbReference type="Proteomes" id="UP000494115"/>
    </source>
</evidence>
<dbReference type="Proteomes" id="UP000494115">
    <property type="component" value="Unassembled WGS sequence"/>
</dbReference>